<dbReference type="Gene3D" id="3.40.630.30">
    <property type="match status" value="1"/>
</dbReference>
<comment type="caution">
    <text evidence="1">The sequence shown here is derived from an EMBL/GenBank/DDBJ whole genome shotgun (WGS) entry which is preliminary data.</text>
</comment>
<proteinExistence type="predicted"/>
<reference evidence="1 2" key="1">
    <citation type="journal article" date="2020" name="ISME J.">
        <title>Uncovering the hidden diversity of litter-decomposition mechanisms in mushroom-forming fungi.</title>
        <authorList>
            <person name="Floudas D."/>
            <person name="Bentzer J."/>
            <person name="Ahren D."/>
            <person name="Johansson T."/>
            <person name="Persson P."/>
            <person name="Tunlid A."/>
        </authorList>
    </citation>
    <scope>NUCLEOTIDE SEQUENCE [LARGE SCALE GENOMIC DNA]</scope>
    <source>
        <strain evidence="1 2">CBS 661.87</strain>
    </source>
</reference>
<sequence length="68" mass="7491">MRSADGAFAGVIGYLKGSDQNLMVELALVLISPSFQRTDMTPKTIELLLHYARWNLPDAGRPGLCRDV</sequence>
<gene>
    <name evidence="1" type="ORF">D9615_008156</name>
</gene>
<evidence type="ECO:0000313" key="2">
    <source>
        <dbReference type="Proteomes" id="UP000565441"/>
    </source>
</evidence>
<dbReference type="AlphaFoldDB" id="A0A8H5H3N1"/>
<organism evidence="1 2">
    <name type="scientific">Tricholomella constricta</name>
    <dbReference type="NCBI Taxonomy" id="117010"/>
    <lineage>
        <taxon>Eukaryota</taxon>
        <taxon>Fungi</taxon>
        <taxon>Dikarya</taxon>
        <taxon>Basidiomycota</taxon>
        <taxon>Agaricomycotina</taxon>
        <taxon>Agaricomycetes</taxon>
        <taxon>Agaricomycetidae</taxon>
        <taxon>Agaricales</taxon>
        <taxon>Tricholomatineae</taxon>
        <taxon>Lyophyllaceae</taxon>
        <taxon>Tricholomella</taxon>
    </lineage>
</organism>
<keyword evidence="2" id="KW-1185">Reference proteome</keyword>
<dbReference type="Proteomes" id="UP000565441">
    <property type="component" value="Unassembled WGS sequence"/>
</dbReference>
<evidence type="ECO:0000313" key="1">
    <source>
        <dbReference type="EMBL" id="KAF5375955.1"/>
    </source>
</evidence>
<dbReference type="EMBL" id="JAACJP010000031">
    <property type="protein sequence ID" value="KAF5375955.1"/>
    <property type="molecule type" value="Genomic_DNA"/>
</dbReference>
<name>A0A8H5H3N1_9AGAR</name>
<protein>
    <recommendedName>
        <fullName evidence="3">N-acetyltransferase domain-containing protein</fullName>
    </recommendedName>
</protein>
<evidence type="ECO:0008006" key="3">
    <source>
        <dbReference type="Google" id="ProtNLM"/>
    </source>
</evidence>
<accession>A0A8H5H3N1</accession>